<feature type="compositionally biased region" description="Basic and acidic residues" evidence="1">
    <location>
        <begin position="8"/>
        <end position="23"/>
    </location>
</feature>
<dbReference type="EMBL" id="JARJCN010000010">
    <property type="protein sequence ID" value="KAJ7097101.1"/>
    <property type="molecule type" value="Genomic_DNA"/>
</dbReference>
<feature type="compositionally biased region" description="Basic residues" evidence="1">
    <location>
        <begin position="71"/>
        <end position="83"/>
    </location>
</feature>
<organism evidence="2 3">
    <name type="scientific">Mycena belliarum</name>
    <dbReference type="NCBI Taxonomy" id="1033014"/>
    <lineage>
        <taxon>Eukaryota</taxon>
        <taxon>Fungi</taxon>
        <taxon>Dikarya</taxon>
        <taxon>Basidiomycota</taxon>
        <taxon>Agaricomycotina</taxon>
        <taxon>Agaricomycetes</taxon>
        <taxon>Agaricomycetidae</taxon>
        <taxon>Agaricales</taxon>
        <taxon>Marasmiineae</taxon>
        <taxon>Mycenaceae</taxon>
        <taxon>Mycena</taxon>
    </lineage>
</organism>
<protein>
    <submittedName>
        <fullName evidence="2">Uncharacterized protein</fullName>
    </submittedName>
</protein>
<evidence type="ECO:0000256" key="1">
    <source>
        <dbReference type="SAM" id="MobiDB-lite"/>
    </source>
</evidence>
<sequence>MEQQQLAAERDRQHQATYREKNREDLRIWEADRRAAYAPHSALTNNCLTAPSVYEATYGPEAYTLYLKARRDRRRRARDKRRAKEGYFPQAIPSGVAPERRGDVDDGRRSAH</sequence>
<reference evidence="2" key="1">
    <citation type="submission" date="2023-03" db="EMBL/GenBank/DDBJ databases">
        <title>Massive genome expansion in bonnet fungi (Mycena s.s.) driven by repeated elements and novel gene families across ecological guilds.</title>
        <authorList>
            <consortium name="Lawrence Berkeley National Laboratory"/>
            <person name="Harder C.B."/>
            <person name="Miyauchi S."/>
            <person name="Viragh M."/>
            <person name="Kuo A."/>
            <person name="Thoen E."/>
            <person name="Andreopoulos B."/>
            <person name="Lu D."/>
            <person name="Skrede I."/>
            <person name="Drula E."/>
            <person name="Henrissat B."/>
            <person name="Morin E."/>
            <person name="Kohler A."/>
            <person name="Barry K."/>
            <person name="LaButti K."/>
            <person name="Morin E."/>
            <person name="Salamov A."/>
            <person name="Lipzen A."/>
            <person name="Mereny Z."/>
            <person name="Hegedus B."/>
            <person name="Baldrian P."/>
            <person name="Stursova M."/>
            <person name="Weitz H."/>
            <person name="Taylor A."/>
            <person name="Grigoriev I.V."/>
            <person name="Nagy L.G."/>
            <person name="Martin F."/>
            <person name="Kauserud H."/>
        </authorList>
    </citation>
    <scope>NUCLEOTIDE SEQUENCE</scope>
    <source>
        <strain evidence="2">CBHHK173m</strain>
    </source>
</reference>
<feature type="compositionally biased region" description="Basic and acidic residues" evidence="1">
    <location>
        <begin position="98"/>
        <end position="112"/>
    </location>
</feature>
<proteinExistence type="predicted"/>
<evidence type="ECO:0000313" key="2">
    <source>
        <dbReference type="EMBL" id="KAJ7097101.1"/>
    </source>
</evidence>
<keyword evidence="3" id="KW-1185">Reference proteome</keyword>
<feature type="region of interest" description="Disordered" evidence="1">
    <location>
        <begin position="1"/>
        <end position="23"/>
    </location>
</feature>
<accession>A0AAD6UCB4</accession>
<evidence type="ECO:0000313" key="3">
    <source>
        <dbReference type="Proteomes" id="UP001222325"/>
    </source>
</evidence>
<dbReference type="Proteomes" id="UP001222325">
    <property type="component" value="Unassembled WGS sequence"/>
</dbReference>
<feature type="region of interest" description="Disordered" evidence="1">
    <location>
        <begin position="71"/>
        <end position="112"/>
    </location>
</feature>
<gene>
    <name evidence="2" type="ORF">B0H15DRAFT_945773</name>
</gene>
<comment type="caution">
    <text evidence="2">The sequence shown here is derived from an EMBL/GenBank/DDBJ whole genome shotgun (WGS) entry which is preliminary data.</text>
</comment>
<name>A0AAD6UCB4_9AGAR</name>
<dbReference type="AlphaFoldDB" id="A0AAD6UCB4"/>